<name>A0A1C1YU52_9HYPH</name>
<keyword evidence="3" id="KW-0804">Transcription</keyword>
<keyword evidence="2" id="KW-0238">DNA-binding</keyword>
<evidence type="ECO:0000313" key="5">
    <source>
        <dbReference type="EMBL" id="OCW57071.1"/>
    </source>
</evidence>
<dbReference type="InterPro" id="IPR018060">
    <property type="entry name" value="HTH_AraC"/>
</dbReference>
<dbReference type="PRINTS" id="PR00032">
    <property type="entry name" value="HTHARAC"/>
</dbReference>
<dbReference type="InterPro" id="IPR009057">
    <property type="entry name" value="Homeodomain-like_sf"/>
</dbReference>
<dbReference type="STRING" id="1480615.AWJ14_07930"/>
<proteinExistence type="predicted"/>
<evidence type="ECO:0000256" key="3">
    <source>
        <dbReference type="ARBA" id="ARBA00023163"/>
    </source>
</evidence>
<dbReference type="InterPro" id="IPR050204">
    <property type="entry name" value="AraC_XylS_family_regulators"/>
</dbReference>
<dbReference type="GO" id="GO:0003700">
    <property type="term" value="F:DNA-binding transcription factor activity"/>
    <property type="evidence" value="ECO:0007669"/>
    <property type="project" value="InterPro"/>
</dbReference>
<dbReference type="SUPFAM" id="SSF46689">
    <property type="entry name" value="Homeodomain-like"/>
    <property type="match status" value="1"/>
</dbReference>
<dbReference type="PROSITE" id="PS01124">
    <property type="entry name" value="HTH_ARAC_FAMILY_2"/>
    <property type="match status" value="1"/>
</dbReference>
<comment type="caution">
    <text evidence="5">The sequence shown here is derived from an EMBL/GenBank/DDBJ whole genome shotgun (WGS) entry which is preliminary data.</text>
</comment>
<evidence type="ECO:0000256" key="1">
    <source>
        <dbReference type="ARBA" id="ARBA00023015"/>
    </source>
</evidence>
<gene>
    <name evidence="5" type="ORF">AWJ14_07930</name>
</gene>
<dbReference type="Gene3D" id="1.10.10.60">
    <property type="entry name" value="Homeodomain-like"/>
    <property type="match status" value="1"/>
</dbReference>
<dbReference type="Pfam" id="PF12833">
    <property type="entry name" value="HTH_18"/>
    <property type="match status" value="1"/>
</dbReference>
<dbReference type="EMBL" id="LQZT01000023">
    <property type="protein sequence ID" value="OCW57071.1"/>
    <property type="molecule type" value="Genomic_DNA"/>
</dbReference>
<keyword evidence="1" id="KW-0805">Transcription regulation</keyword>
<reference evidence="5 6" key="1">
    <citation type="submission" date="2015-12" db="EMBL/GenBank/DDBJ databases">
        <authorList>
            <person name="Shamseldin A."/>
            <person name="Moawad H."/>
            <person name="Abd El-Rahim W.M."/>
            <person name="Sadowsky M.J."/>
        </authorList>
    </citation>
    <scope>NUCLEOTIDE SEQUENCE [LARGE SCALE GENOMIC DNA]</scope>
    <source>
        <strain evidence="5 6">JC234</strain>
    </source>
</reference>
<dbReference type="Proteomes" id="UP000094795">
    <property type="component" value="Unassembled WGS sequence"/>
</dbReference>
<dbReference type="PANTHER" id="PTHR46796:SF6">
    <property type="entry name" value="ARAC SUBFAMILY"/>
    <property type="match status" value="1"/>
</dbReference>
<dbReference type="SMART" id="SM00342">
    <property type="entry name" value="HTH_ARAC"/>
    <property type="match status" value="1"/>
</dbReference>
<keyword evidence="6" id="KW-1185">Reference proteome</keyword>
<organism evidence="5 6">
    <name type="scientific">Hoeflea olei</name>
    <dbReference type="NCBI Taxonomy" id="1480615"/>
    <lineage>
        <taxon>Bacteria</taxon>
        <taxon>Pseudomonadati</taxon>
        <taxon>Pseudomonadota</taxon>
        <taxon>Alphaproteobacteria</taxon>
        <taxon>Hyphomicrobiales</taxon>
        <taxon>Rhizobiaceae</taxon>
        <taxon>Hoeflea</taxon>
    </lineage>
</organism>
<dbReference type="RefSeq" id="WP_066180352.1">
    <property type="nucleotide sequence ID" value="NZ_LQZT01000023.1"/>
</dbReference>
<accession>A0A1C1YU52</accession>
<evidence type="ECO:0000313" key="6">
    <source>
        <dbReference type="Proteomes" id="UP000094795"/>
    </source>
</evidence>
<dbReference type="PANTHER" id="PTHR46796">
    <property type="entry name" value="HTH-TYPE TRANSCRIPTIONAL ACTIVATOR RHAS-RELATED"/>
    <property type="match status" value="1"/>
</dbReference>
<protein>
    <recommendedName>
        <fullName evidence="4">HTH araC/xylS-type domain-containing protein</fullName>
    </recommendedName>
</protein>
<evidence type="ECO:0000256" key="2">
    <source>
        <dbReference type="ARBA" id="ARBA00023125"/>
    </source>
</evidence>
<sequence>MTLLSIRSEDFDRASRVDAFRNVVASMTKVDFIPDDRQHFNSETSIAVLPGAIIGHGRHSASTAIRTRSHAADCSDDVMFHIPLAGGGTISQTGGKEEVLHPGLVYVDPGDVPGTVRFGGQHMEGIYVSIPRAHLSSAAAGLEVALRRSAPLTPQWRLFLTYARGLHAELPALAPEEAARCVTHVQDLALMALGATREATEIAAGRGVRAARLKDVKREIEQNLLSPGLSADSVASRLGLSSRYVRALFEREGTSFRDHVAGRRLARAYRMLSDPALQHLNIARIAMDAGFGDLSWFNTRFKQTYGMTPRDVRAQIA</sequence>
<feature type="domain" description="HTH araC/xylS-type" evidence="4">
    <location>
        <begin position="214"/>
        <end position="315"/>
    </location>
</feature>
<dbReference type="AlphaFoldDB" id="A0A1C1YU52"/>
<dbReference type="InterPro" id="IPR020449">
    <property type="entry name" value="Tscrpt_reg_AraC-type_HTH"/>
</dbReference>
<dbReference type="GO" id="GO:0043565">
    <property type="term" value="F:sequence-specific DNA binding"/>
    <property type="evidence" value="ECO:0007669"/>
    <property type="project" value="InterPro"/>
</dbReference>
<evidence type="ECO:0000259" key="4">
    <source>
        <dbReference type="PROSITE" id="PS01124"/>
    </source>
</evidence>
<dbReference type="OrthoDB" id="4601794at2"/>